<organism evidence="2">
    <name type="scientific">marine sediment metagenome</name>
    <dbReference type="NCBI Taxonomy" id="412755"/>
    <lineage>
        <taxon>unclassified sequences</taxon>
        <taxon>metagenomes</taxon>
        <taxon>ecological metagenomes</taxon>
    </lineage>
</organism>
<feature type="non-terminal residue" evidence="2">
    <location>
        <position position="652"/>
    </location>
</feature>
<evidence type="ECO:0000313" key="2">
    <source>
        <dbReference type="EMBL" id="KKM19274.1"/>
    </source>
</evidence>
<reference evidence="2" key="1">
    <citation type="journal article" date="2015" name="Nature">
        <title>Complex archaea that bridge the gap between prokaryotes and eukaryotes.</title>
        <authorList>
            <person name="Spang A."/>
            <person name="Saw J.H."/>
            <person name="Jorgensen S.L."/>
            <person name="Zaremba-Niedzwiedzka K."/>
            <person name="Martijn J."/>
            <person name="Lind A.E."/>
            <person name="van Eijk R."/>
            <person name="Schleper C."/>
            <person name="Guy L."/>
            <person name="Ettema T.J."/>
        </authorList>
    </citation>
    <scope>NUCLEOTIDE SEQUENCE</scope>
</reference>
<feature type="compositionally biased region" description="Low complexity" evidence="1">
    <location>
        <begin position="32"/>
        <end position="45"/>
    </location>
</feature>
<feature type="region of interest" description="Disordered" evidence="1">
    <location>
        <begin position="1"/>
        <end position="46"/>
    </location>
</feature>
<dbReference type="EMBL" id="LAZR01014029">
    <property type="protein sequence ID" value="KKM19274.1"/>
    <property type="molecule type" value="Genomic_DNA"/>
</dbReference>
<evidence type="ECO:0000256" key="1">
    <source>
        <dbReference type="SAM" id="MobiDB-lite"/>
    </source>
</evidence>
<protein>
    <submittedName>
        <fullName evidence="2">Uncharacterized protein</fullName>
    </submittedName>
</protein>
<dbReference type="AlphaFoldDB" id="A0A0F9IHJ0"/>
<gene>
    <name evidence="2" type="ORF">LCGC14_1657280</name>
</gene>
<sequence>MSNGQGQDQKSVFEKDTTIQDQEESVFEKDTVSQVSQAPQVSQVSGVPEIPFSEELEALGTLDPEILKTISQAQATFAPEATFAFSGALMAPMRNILVRPGEITLDDVFSGELPPLMSLASSELGIGPSAAILAKSGIVPGVIRGAMNMTKALAARPMETVLGLITAPAVITYQGLRGFINDTALPNITVAGNEDALELVRDRLVNIVGEMSPEEQEEANRAFAGLLASIAVGGVLFKTLGRPSFQVARQIGAEKATALKQAKLIRAKVTGVTSLGVFGAVAGESTEKEKNFVMFALAAIPLGLTFHAFKSIGARTPKITDGPGRAEAYQGQRAARPFNQETTPVPEVRITRDRPTEIPLGEEIPQEAILDVREIKPQTVLEEINQIRAEGRDSFEIASNALRGRTKEEALRKISSLEEEARRLGLDNEAEILAEAFERVTDAAETVKKPIEVGPKRGVPFRAGEVRRVEPPKAEPVPEAPTEVLEAPTGTTKLYRVESPEVLFEDVAGEGVLGGKFFTSDLKVAEALRENLGPEARIESIDFSTERLSKFEVRPGEFVIETAELAKKPTAVELGPTEPKEPKTEPLVPDVLAERLDNYVKSEGDITKTIILNLETEPSGMVVVPGARTPARALELAREITGEDAIVAVHLR</sequence>
<accession>A0A0F9IHJ0</accession>
<comment type="caution">
    <text evidence="2">The sequence shown here is derived from an EMBL/GenBank/DDBJ whole genome shotgun (WGS) entry which is preliminary data.</text>
</comment>
<name>A0A0F9IHJ0_9ZZZZ</name>
<proteinExistence type="predicted"/>
<feature type="compositionally biased region" description="Polar residues" evidence="1">
    <location>
        <begin position="1"/>
        <end position="10"/>
    </location>
</feature>